<evidence type="ECO:0000256" key="1">
    <source>
        <dbReference type="SAM" id="Phobius"/>
    </source>
</evidence>
<feature type="transmembrane region" description="Helical" evidence="1">
    <location>
        <begin position="210"/>
        <end position="228"/>
    </location>
</feature>
<gene>
    <name evidence="2" type="ORF">EYE42_04205</name>
</gene>
<keyword evidence="1" id="KW-0812">Transmembrane</keyword>
<feature type="transmembrane region" description="Helical" evidence="1">
    <location>
        <begin position="77"/>
        <end position="92"/>
    </location>
</feature>
<feature type="transmembrane region" description="Helical" evidence="1">
    <location>
        <begin position="138"/>
        <end position="159"/>
    </location>
</feature>
<dbReference type="Proteomes" id="UP000293520">
    <property type="component" value="Unassembled WGS sequence"/>
</dbReference>
<evidence type="ECO:0000313" key="3">
    <source>
        <dbReference type="Proteomes" id="UP000293520"/>
    </source>
</evidence>
<evidence type="ECO:0000313" key="2">
    <source>
        <dbReference type="EMBL" id="TBN42632.1"/>
    </source>
</evidence>
<reference evidence="2 3" key="1">
    <citation type="submission" date="2019-02" db="EMBL/GenBank/DDBJ databases">
        <title>Paracoccus subflavus sp. nov., isolated from marine sediment of the Pacific Ocean.</title>
        <authorList>
            <person name="Zhang G."/>
        </authorList>
    </citation>
    <scope>NUCLEOTIDE SEQUENCE [LARGE SCALE GENOMIC DNA]</scope>
    <source>
        <strain evidence="2 3">GY0581</strain>
    </source>
</reference>
<dbReference type="RefSeq" id="WP_130990059.1">
    <property type="nucleotide sequence ID" value="NZ_SISK01000002.1"/>
</dbReference>
<dbReference type="EMBL" id="SISK01000002">
    <property type="protein sequence ID" value="TBN42632.1"/>
    <property type="molecule type" value="Genomic_DNA"/>
</dbReference>
<dbReference type="OrthoDB" id="7850915at2"/>
<organism evidence="2 3">
    <name type="scientific">Paracoccus subflavus</name>
    <dbReference type="NCBI Taxonomy" id="2528244"/>
    <lineage>
        <taxon>Bacteria</taxon>
        <taxon>Pseudomonadati</taxon>
        <taxon>Pseudomonadota</taxon>
        <taxon>Alphaproteobacteria</taxon>
        <taxon>Rhodobacterales</taxon>
        <taxon>Paracoccaceae</taxon>
        <taxon>Paracoccus</taxon>
    </lineage>
</organism>
<feature type="transmembrane region" description="Helical" evidence="1">
    <location>
        <begin position="99"/>
        <end position="118"/>
    </location>
</feature>
<accession>A0A4Q9G927</accession>
<feature type="transmembrane region" description="Helical" evidence="1">
    <location>
        <begin position="171"/>
        <end position="190"/>
    </location>
</feature>
<proteinExistence type="predicted"/>
<sequence>MKNGTTIAAVADKRWSFSLSAVLGIFDRRVTRGLLLVDVLLILVHVGVGVATVAGVIGKSPNALRIDRDWGIGETTNYVKWLFLIGIALALNSRRKQPVFLGIALLGLLALLDDSLQLHEYFGDVIAPSLFPELPLGIGEIMFMAMEGIIIVLAFAYGWKHSSPSARSQMVPLLLLFGGMIFCGVVIDFLHTYTPGATRLEDLMAILEDGGEMIFLSLMVGYAAGLPSRQPRTT</sequence>
<dbReference type="AlphaFoldDB" id="A0A4Q9G927"/>
<keyword evidence="1" id="KW-1133">Transmembrane helix</keyword>
<keyword evidence="3" id="KW-1185">Reference proteome</keyword>
<protein>
    <submittedName>
        <fullName evidence="2">Uncharacterized protein</fullName>
    </submittedName>
</protein>
<feature type="transmembrane region" description="Helical" evidence="1">
    <location>
        <begin position="34"/>
        <end position="57"/>
    </location>
</feature>
<keyword evidence="1" id="KW-0472">Membrane</keyword>
<name>A0A4Q9G927_9RHOB</name>
<comment type="caution">
    <text evidence="2">The sequence shown here is derived from an EMBL/GenBank/DDBJ whole genome shotgun (WGS) entry which is preliminary data.</text>
</comment>